<keyword evidence="2" id="KW-1185">Reference proteome</keyword>
<reference evidence="1" key="1">
    <citation type="submission" date="2021-06" db="EMBL/GenBank/DDBJ databases">
        <authorList>
            <person name="Kallberg Y."/>
            <person name="Tangrot J."/>
            <person name="Rosling A."/>
        </authorList>
    </citation>
    <scope>NUCLEOTIDE SEQUENCE</scope>
    <source>
        <strain evidence="1">IL203A</strain>
    </source>
</reference>
<feature type="non-terminal residue" evidence="1">
    <location>
        <position position="488"/>
    </location>
</feature>
<proteinExistence type="predicted"/>
<dbReference type="Proteomes" id="UP000789702">
    <property type="component" value="Unassembled WGS sequence"/>
</dbReference>
<gene>
    <name evidence="1" type="ORF">DHETER_LOCUS5731</name>
</gene>
<evidence type="ECO:0000313" key="2">
    <source>
        <dbReference type="Proteomes" id="UP000789702"/>
    </source>
</evidence>
<evidence type="ECO:0000313" key="1">
    <source>
        <dbReference type="EMBL" id="CAG8562991.1"/>
    </source>
</evidence>
<comment type="caution">
    <text evidence="1">The sequence shown here is derived from an EMBL/GenBank/DDBJ whole genome shotgun (WGS) entry which is preliminary data.</text>
</comment>
<sequence length="488" mass="56926">MEIAQKWLDQNYPKEERKEILIITKDDVTKRLSGELSLDNFNELIEMDLSNNNITKLDVSDCDELYKIIVANNRLTELLNHRTPEKLTYLNIMNNNINKTNLDCFSEFINIERLFIGTDANVIKQSFYNRFYGTLKSLKKLNNLKVLDISNTDIDKGLRYLPDSLEEFFYEADLPKVKVTRIKEKLNPFGKKFKNYKKEKLKIIPRKKLKENDELEDQPEINNLLILGRTGSGKSTLANVLSGENNFIESENSVSETKHHEDALFRHSGKLYRVVDTIGLCDTKLPKNHVLSKIAETVYAVREGISQVFFVVGKRFTEEETDTFELLKTILFECDIVKYTTIIRTNFTSFRNPDKCKDDRQKIMDENDFLAKIINSCNGIIHIDAPPINVDSDERLRLNKKDRDESRNLLLKHIESFHGNYKPYIKTWDQFILEIENKIIMMHELDSSAENSEKKEELIGEVARVTEFHWNVYIPLLGKSQICFKSEN</sequence>
<protein>
    <submittedName>
        <fullName evidence="1">4401_t:CDS:1</fullName>
    </submittedName>
</protein>
<accession>A0ACA9M268</accession>
<dbReference type="EMBL" id="CAJVPU010006628">
    <property type="protein sequence ID" value="CAG8562991.1"/>
    <property type="molecule type" value="Genomic_DNA"/>
</dbReference>
<name>A0ACA9M268_9GLOM</name>
<organism evidence="1 2">
    <name type="scientific">Dentiscutata heterogama</name>
    <dbReference type="NCBI Taxonomy" id="1316150"/>
    <lineage>
        <taxon>Eukaryota</taxon>
        <taxon>Fungi</taxon>
        <taxon>Fungi incertae sedis</taxon>
        <taxon>Mucoromycota</taxon>
        <taxon>Glomeromycotina</taxon>
        <taxon>Glomeromycetes</taxon>
        <taxon>Diversisporales</taxon>
        <taxon>Gigasporaceae</taxon>
        <taxon>Dentiscutata</taxon>
    </lineage>
</organism>